<dbReference type="EMBL" id="KB908844">
    <property type="protein sequence ID" value="EOA83042.1"/>
    <property type="molecule type" value="Genomic_DNA"/>
</dbReference>
<dbReference type="Pfam" id="PF00975">
    <property type="entry name" value="Thioesterase"/>
    <property type="match status" value="1"/>
</dbReference>
<keyword evidence="3" id="KW-1185">Reference proteome</keyword>
<name>R0K3W3_EXST2</name>
<dbReference type="AlphaFoldDB" id="R0K3W3"/>
<dbReference type="STRING" id="671987.R0K3W3"/>
<sequence>MVPAPVWPTTTSPPVYPTTCLIGLNSPYLNRAHDYNCTIEQVAAQWIPEIRARQPHGPYILGDCSAGGYYSYEVTKQLLAQGEAVSKLILLDSPCRTDFAALPVEWPGIWERQAGWGTGIPVIAPQNG</sequence>
<gene>
    <name evidence="2" type="ORF">SETTUDRAFT_34553</name>
</gene>
<organism evidence="2 3">
    <name type="scientific">Exserohilum turcicum (strain 28A)</name>
    <name type="common">Northern leaf blight fungus</name>
    <name type="synonym">Setosphaeria turcica</name>
    <dbReference type="NCBI Taxonomy" id="671987"/>
    <lineage>
        <taxon>Eukaryota</taxon>
        <taxon>Fungi</taxon>
        <taxon>Dikarya</taxon>
        <taxon>Ascomycota</taxon>
        <taxon>Pezizomycotina</taxon>
        <taxon>Dothideomycetes</taxon>
        <taxon>Pleosporomycetidae</taxon>
        <taxon>Pleosporales</taxon>
        <taxon>Pleosporineae</taxon>
        <taxon>Pleosporaceae</taxon>
        <taxon>Exserohilum</taxon>
    </lineage>
</organism>
<dbReference type="Proteomes" id="UP000016935">
    <property type="component" value="Unassembled WGS sequence"/>
</dbReference>
<dbReference type="SUPFAM" id="SSF53474">
    <property type="entry name" value="alpha/beta-Hydrolases"/>
    <property type="match status" value="1"/>
</dbReference>
<evidence type="ECO:0000259" key="1">
    <source>
        <dbReference type="Pfam" id="PF00975"/>
    </source>
</evidence>
<dbReference type="GeneID" id="19403918"/>
<reference evidence="2 3" key="1">
    <citation type="journal article" date="2012" name="PLoS Pathog.">
        <title>Diverse lifestyles and strategies of plant pathogenesis encoded in the genomes of eighteen Dothideomycetes fungi.</title>
        <authorList>
            <person name="Ohm R.A."/>
            <person name="Feau N."/>
            <person name="Henrissat B."/>
            <person name="Schoch C.L."/>
            <person name="Horwitz B.A."/>
            <person name="Barry K.W."/>
            <person name="Condon B.J."/>
            <person name="Copeland A.C."/>
            <person name="Dhillon B."/>
            <person name="Glaser F."/>
            <person name="Hesse C.N."/>
            <person name="Kosti I."/>
            <person name="LaButti K."/>
            <person name="Lindquist E.A."/>
            <person name="Lucas S."/>
            <person name="Salamov A.A."/>
            <person name="Bradshaw R.E."/>
            <person name="Ciuffetti L."/>
            <person name="Hamelin R.C."/>
            <person name="Kema G.H.J."/>
            <person name="Lawrence C."/>
            <person name="Scott J.A."/>
            <person name="Spatafora J.W."/>
            <person name="Turgeon B.G."/>
            <person name="de Wit P.J.G.M."/>
            <person name="Zhong S."/>
            <person name="Goodwin S.B."/>
            <person name="Grigoriev I.V."/>
        </authorList>
    </citation>
    <scope>NUCLEOTIDE SEQUENCE [LARGE SCALE GENOMIC DNA]</scope>
    <source>
        <strain evidence="3">28A</strain>
    </source>
</reference>
<dbReference type="InterPro" id="IPR029058">
    <property type="entry name" value="AB_hydrolase_fold"/>
</dbReference>
<feature type="domain" description="Thioesterase" evidence="1">
    <location>
        <begin position="34"/>
        <end position="95"/>
    </location>
</feature>
<evidence type="ECO:0000313" key="2">
    <source>
        <dbReference type="EMBL" id="EOA83042.1"/>
    </source>
</evidence>
<dbReference type="RefSeq" id="XP_008029487.1">
    <property type="nucleotide sequence ID" value="XM_008031296.1"/>
</dbReference>
<accession>R0K3W3</accession>
<protein>
    <recommendedName>
        <fullName evidence="1">Thioesterase domain-containing protein</fullName>
    </recommendedName>
</protein>
<dbReference type="OrthoDB" id="329835at2759"/>
<evidence type="ECO:0000313" key="3">
    <source>
        <dbReference type="Proteomes" id="UP000016935"/>
    </source>
</evidence>
<proteinExistence type="predicted"/>
<reference evidence="2 3" key="2">
    <citation type="journal article" date="2013" name="PLoS Genet.">
        <title>Comparative genome structure, secondary metabolite, and effector coding capacity across Cochliobolus pathogens.</title>
        <authorList>
            <person name="Condon B.J."/>
            <person name="Leng Y."/>
            <person name="Wu D."/>
            <person name="Bushley K.E."/>
            <person name="Ohm R.A."/>
            <person name="Otillar R."/>
            <person name="Martin J."/>
            <person name="Schackwitz W."/>
            <person name="Grimwood J."/>
            <person name="MohdZainudin N."/>
            <person name="Xue C."/>
            <person name="Wang R."/>
            <person name="Manning V.A."/>
            <person name="Dhillon B."/>
            <person name="Tu Z.J."/>
            <person name="Steffenson B.J."/>
            <person name="Salamov A."/>
            <person name="Sun H."/>
            <person name="Lowry S."/>
            <person name="LaButti K."/>
            <person name="Han J."/>
            <person name="Copeland A."/>
            <person name="Lindquist E."/>
            <person name="Barry K."/>
            <person name="Schmutz J."/>
            <person name="Baker S.E."/>
            <person name="Ciuffetti L.M."/>
            <person name="Grigoriev I.V."/>
            <person name="Zhong S."/>
            <person name="Turgeon B.G."/>
        </authorList>
    </citation>
    <scope>NUCLEOTIDE SEQUENCE [LARGE SCALE GENOMIC DNA]</scope>
    <source>
        <strain evidence="3">28A</strain>
    </source>
</reference>
<dbReference type="Gene3D" id="3.40.50.1820">
    <property type="entry name" value="alpha/beta hydrolase"/>
    <property type="match status" value="1"/>
</dbReference>
<dbReference type="InterPro" id="IPR001031">
    <property type="entry name" value="Thioesterase"/>
</dbReference>
<dbReference type="HOGENOM" id="CLU_1960938_0_0_1"/>